<evidence type="ECO:0008006" key="5">
    <source>
        <dbReference type="Google" id="ProtNLM"/>
    </source>
</evidence>
<dbReference type="EMBL" id="UAWB01000013">
    <property type="protein sequence ID" value="SQB46527.1"/>
    <property type="molecule type" value="Genomic_DNA"/>
</dbReference>
<dbReference type="RefSeq" id="WP_089732795.1">
    <property type="nucleotide sequence ID" value="NZ_FNEG01000001.1"/>
</dbReference>
<dbReference type="STRING" id="445960.SAMN05421542_0258"/>
<organism evidence="2 4">
    <name type="scientific">Chryseobacterium jejuense</name>
    <dbReference type="NCBI Taxonomy" id="445960"/>
    <lineage>
        <taxon>Bacteria</taxon>
        <taxon>Pseudomonadati</taxon>
        <taxon>Bacteroidota</taxon>
        <taxon>Flavobacteriia</taxon>
        <taxon>Flavobacteriales</taxon>
        <taxon>Weeksellaceae</taxon>
        <taxon>Chryseobacterium group</taxon>
        <taxon>Chryseobacterium</taxon>
    </lineage>
</organism>
<dbReference type="AlphaFoldDB" id="A0A2X2X3M1"/>
<evidence type="ECO:0000313" key="3">
    <source>
        <dbReference type="Proteomes" id="UP000199426"/>
    </source>
</evidence>
<accession>A0A2X2X3M1</accession>
<sequence length="408" mass="48541">MKSVAKQHKGFMRKKTILICTFISLFASCQKEDKKLNNIENKVIMNNEINILEEQLKKGLKATIGNAVDFQIQYNEEDLEFENQTLEKILKNNGYRQPSIDEFKKKVKLVFQRDLDYSSTKNCIYVNFFNPCNRESIYYQNNTIDYNGYFLFKNSGFIAPLYTIPEIIDYQKKFPEVIEFEKKLPNSYKNNKGEEITINKWMNEPNLLQKRNQNIQRITAQNKYLFNDSKADLAWLKFNDKAFLETLVKDFGYVKDKDLLEWYIKGNGIEKYNNDKETYLKVFYTKNCDNSFNVHSETFSYMDSDPEKYSKEIVSVLEDIRTDRIKLESLSFEQKSRLIAYLLYFGEKHKEKTGMTFSFMGTFYEHSQEDLQKKYDEEFKKQKYYGLPSFEKYWNDAKIEGDGIGLDM</sequence>
<dbReference type="Proteomes" id="UP000251670">
    <property type="component" value="Unassembled WGS sequence"/>
</dbReference>
<dbReference type="OrthoDB" id="767755at2"/>
<evidence type="ECO:0000313" key="1">
    <source>
        <dbReference type="EMBL" id="SDI15794.1"/>
    </source>
</evidence>
<proteinExistence type="predicted"/>
<gene>
    <name evidence="2" type="ORF">NCTC13492_03602</name>
    <name evidence="1" type="ORF">SAMN05421542_0258</name>
</gene>
<evidence type="ECO:0000313" key="2">
    <source>
        <dbReference type="EMBL" id="SQB46527.1"/>
    </source>
</evidence>
<reference evidence="2 4" key="2">
    <citation type="submission" date="2018-06" db="EMBL/GenBank/DDBJ databases">
        <authorList>
            <consortium name="Pathogen Informatics"/>
            <person name="Doyle S."/>
        </authorList>
    </citation>
    <scope>NUCLEOTIDE SEQUENCE [LARGE SCALE GENOMIC DNA]</scope>
    <source>
        <strain evidence="2 4">NCTC13492</strain>
    </source>
</reference>
<evidence type="ECO:0000313" key="4">
    <source>
        <dbReference type="Proteomes" id="UP000251670"/>
    </source>
</evidence>
<keyword evidence="3" id="KW-1185">Reference proteome</keyword>
<reference evidence="1 3" key="1">
    <citation type="submission" date="2016-10" db="EMBL/GenBank/DDBJ databases">
        <authorList>
            <person name="Varghese N."/>
            <person name="Submissions S."/>
        </authorList>
    </citation>
    <scope>NUCLEOTIDE SEQUENCE [LARGE SCALE GENOMIC DNA]</scope>
    <source>
        <strain evidence="1 3">DSM 19299</strain>
    </source>
</reference>
<protein>
    <recommendedName>
        <fullName evidence="5">Lipoprotein</fullName>
    </recommendedName>
</protein>
<dbReference type="EMBL" id="FNEG01000001">
    <property type="protein sequence ID" value="SDI15794.1"/>
    <property type="molecule type" value="Genomic_DNA"/>
</dbReference>
<name>A0A2X2X3M1_CHRJE</name>
<dbReference type="Proteomes" id="UP000199426">
    <property type="component" value="Unassembled WGS sequence"/>
</dbReference>
<dbReference type="PROSITE" id="PS51257">
    <property type="entry name" value="PROKAR_LIPOPROTEIN"/>
    <property type="match status" value="1"/>
</dbReference>